<dbReference type="PANTHER" id="PTHR45228:SF8">
    <property type="entry name" value="TWO-COMPONENT RESPONSE REGULATOR-RELATED"/>
    <property type="match status" value="1"/>
</dbReference>
<proteinExistence type="predicted"/>
<dbReference type="SUPFAM" id="SSF109604">
    <property type="entry name" value="HD-domain/PDEase-like"/>
    <property type="match status" value="1"/>
</dbReference>
<dbReference type="SMART" id="SM00448">
    <property type="entry name" value="REC"/>
    <property type="match status" value="1"/>
</dbReference>
<dbReference type="InterPro" id="IPR011006">
    <property type="entry name" value="CheY-like_superfamily"/>
</dbReference>
<evidence type="ECO:0000259" key="3">
    <source>
        <dbReference type="PROSITE" id="PS50110"/>
    </source>
</evidence>
<feature type="domain" description="HD-GYP" evidence="4">
    <location>
        <begin position="185"/>
        <end position="381"/>
    </location>
</feature>
<feature type="coiled-coil region" evidence="2">
    <location>
        <begin position="150"/>
        <end position="177"/>
    </location>
</feature>
<evidence type="ECO:0000313" key="5">
    <source>
        <dbReference type="EMBL" id="GAA3919779.1"/>
    </source>
</evidence>
<dbReference type="SUPFAM" id="SSF52172">
    <property type="entry name" value="CheY-like"/>
    <property type="match status" value="1"/>
</dbReference>
<dbReference type="RefSeq" id="WP_344796902.1">
    <property type="nucleotide sequence ID" value="NZ_BAABBN010000004.1"/>
</dbReference>
<comment type="caution">
    <text evidence="5">The sequence shown here is derived from an EMBL/GenBank/DDBJ whole genome shotgun (WGS) entry which is preliminary data.</text>
</comment>
<reference evidence="6" key="1">
    <citation type="journal article" date="2019" name="Int. J. Syst. Evol. Microbiol.">
        <title>The Global Catalogue of Microorganisms (GCM) 10K type strain sequencing project: providing services to taxonomists for standard genome sequencing and annotation.</title>
        <authorList>
            <consortium name="The Broad Institute Genomics Platform"/>
            <consortium name="The Broad Institute Genome Sequencing Center for Infectious Disease"/>
            <person name="Wu L."/>
            <person name="Ma J."/>
        </authorList>
    </citation>
    <scope>NUCLEOTIDE SEQUENCE [LARGE SCALE GENOMIC DNA]</scope>
    <source>
        <strain evidence="6">JCM 17551</strain>
    </source>
</reference>
<organism evidence="5 6">
    <name type="scientific">Litoribacillus peritrichatus</name>
    <dbReference type="NCBI Taxonomy" id="718191"/>
    <lineage>
        <taxon>Bacteria</taxon>
        <taxon>Pseudomonadati</taxon>
        <taxon>Pseudomonadota</taxon>
        <taxon>Gammaproteobacteria</taxon>
        <taxon>Oceanospirillales</taxon>
        <taxon>Oceanospirillaceae</taxon>
        <taxon>Litoribacillus</taxon>
    </lineage>
</organism>
<feature type="domain" description="Response regulatory" evidence="3">
    <location>
        <begin position="15"/>
        <end position="130"/>
    </location>
</feature>
<evidence type="ECO:0000313" key="6">
    <source>
        <dbReference type="Proteomes" id="UP001501565"/>
    </source>
</evidence>
<protein>
    <submittedName>
        <fullName evidence="5">Response regulator</fullName>
    </submittedName>
</protein>
<name>A0ABP7MF99_9GAMM</name>
<dbReference type="InterPro" id="IPR037522">
    <property type="entry name" value="HD_GYP_dom"/>
</dbReference>
<sequence>MSNVAPNARAQLQENVLFVDDEPQILRALKRLFKKASFQCHFAESGIEGLEMLKDIDIDLIVSDMRMPQMDGAEFLTKARQQFPAVKSILLTGHSDIASTITALNKGGIYRYISKPWEDEDLKLSIEEALKVKRLEREKHQLLVLTHRQNKKLKSFNSELEEKVKQRTEELSRTMELLDQSYNELIDSYDMFIRVFSSVISSRFQIEYQRPTLVAELAKDIASYLDLPKPIIQQVMYSGLLHELGKITLSDEILSMPEPELSREQLKEYIRYPDRGASILMNIKGLESCCEFITQHLENLDGSGYPNKLVANEMSYGAKILRISRDFIGLQLGLINKTQRDAKQAFSHIKGRSGKMYDLKLVNILQKLVDDYDLCSLSPNQSAMDVMALKPGMITATDIVNNFGILLISKGRVITEKNIEQLITIEKVEHCKLKLIVETDSIKDN</sequence>
<dbReference type="Gene3D" id="3.40.50.2300">
    <property type="match status" value="1"/>
</dbReference>
<dbReference type="Pfam" id="PF00072">
    <property type="entry name" value="Response_reg"/>
    <property type="match status" value="1"/>
</dbReference>
<dbReference type="CDD" id="cd17569">
    <property type="entry name" value="REC_HupR-like"/>
    <property type="match status" value="1"/>
</dbReference>
<keyword evidence="1" id="KW-0597">Phosphoprotein</keyword>
<dbReference type="InterPro" id="IPR052020">
    <property type="entry name" value="Cyclic_di-GMP/3'3'-cGAMP_PDE"/>
</dbReference>
<dbReference type="InterPro" id="IPR001789">
    <property type="entry name" value="Sig_transdc_resp-reg_receiver"/>
</dbReference>
<dbReference type="Pfam" id="PF13487">
    <property type="entry name" value="HD_5"/>
    <property type="match status" value="1"/>
</dbReference>
<dbReference type="Gene3D" id="1.10.3210.10">
    <property type="entry name" value="Hypothetical protein af1432"/>
    <property type="match status" value="1"/>
</dbReference>
<dbReference type="PROSITE" id="PS50110">
    <property type="entry name" value="RESPONSE_REGULATORY"/>
    <property type="match status" value="1"/>
</dbReference>
<accession>A0ABP7MF99</accession>
<dbReference type="PROSITE" id="PS51832">
    <property type="entry name" value="HD_GYP"/>
    <property type="match status" value="1"/>
</dbReference>
<evidence type="ECO:0000256" key="2">
    <source>
        <dbReference type="SAM" id="Coils"/>
    </source>
</evidence>
<evidence type="ECO:0000259" key="4">
    <source>
        <dbReference type="PROSITE" id="PS51832"/>
    </source>
</evidence>
<dbReference type="PANTHER" id="PTHR45228">
    <property type="entry name" value="CYCLIC DI-GMP PHOSPHODIESTERASE TM_0186-RELATED"/>
    <property type="match status" value="1"/>
</dbReference>
<evidence type="ECO:0000256" key="1">
    <source>
        <dbReference type="PROSITE-ProRule" id="PRU00169"/>
    </source>
</evidence>
<dbReference type="CDD" id="cd00077">
    <property type="entry name" value="HDc"/>
    <property type="match status" value="1"/>
</dbReference>
<dbReference type="EMBL" id="BAABBN010000004">
    <property type="protein sequence ID" value="GAA3919779.1"/>
    <property type="molecule type" value="Genomic_DNA"/>
</dbReference>
<keyword evidence="6" id="KW-1185">Reference proteome</keyword>
<dbReference type="Proteomes" id="UP001501565">
    <property type="component" value="Unassembled WGS sequence"/>
</dbReference>
<gene>
    <name evidence="5" type="ORF">GCM10022277_14090</name>
</gene>
<feature type="modified residue" description="4-aspartylphosphate" evidence="1">
    <location>
        <position position="64"/>
    </location>
</feature>
<keyword evidence="2" id="KW-0175">Coiled coil</keyword>
<dbReference type="InterPro" id="IPR003607">
    <property type="entry name" value="HD/PDEase_dom"/>
</dbReference>